<keyword evidence="4 10" id="KW-0963">Cytoplasm</keyword>
<comment type="caution">
    <text evidence="14">The sequence shown here is derived from an EMBL/GenBank/DDBJ whole genome shotgun (WGS) entry which is preliminary data.</text>
</comment>
<evidence type="ECO:0000313" key="15">
    <source>
        <dbReference type="Proteomes" id="UP000452141"/>
    </source>
</evidence>
<feature type="region of interest" description="Disordered" evidence="13">
    <location>
        <begin position="1"/>
        <end position="55"/>
    </location>
</feature>
<accession>A0A844FLS4</accession>
<evidence type="ECO:0000256" key="1">
    <source>
        <dbReference type="ARBA" id="ARBA00004496"/>
    </source>
</evidence>
<sequence>MSKEEFPSEKDLTKEEKDDKLKKAEAKDTDEAADKADKAAEPKAESKESSELESLKKQVADLTAKNKELEDKYFRSEAEIQNAQRRYSKERANLVKYESQRLGKDILPSVDNLERALQVKADDEVSSQLKKGIEMTLEGLVRALKDNGIEEIKADGEKFDPTLHQAVQSVPAENDDQKDHVVQVLQKGYVYKDRTLRPAMVVVAQ</sequence>
<evidence type="ECO:0000256" key="11">
    <source>
        <dbReference type="RuleBase" id="RU000639"/>
    </source>
</evidence>
<evidence type="ECO:0000256" key="13">
    <source>
        <dbReference type="SAM" id="MobiDB-lite"/>
    </source>
</evidence>
<dbReference type="PROSITE" id="PS01071">
    <property type="entry name" value="GRPE"/>
    <property type="match status" value="1"/>
</dbReference>
<protein>
    <recommendedName>
        <fullName evidence="8 10">Protein GrpE</fullName>
    </recommendedName>
    <alternativeName>
        <fullName evidence="9 10">HSP-70 cofactor</fullName>
    </alternativeName>
</protein>
<comment type="similarity">
    <text evidence="2 10 12">Belongs to the GrpE family.</text>
</comment>
<evidence type="ECO:0000256" key="3">
    <source>
        <dbReference type="ARBA" id="ARBA00011738"/>
    </source>
</evidence>
<comment type="subunit">
    <text evidence="3 10">Homodimer.</text>
</comment>
<reference evidence="14 15" key="1">
    <citation type="submission" date="2019-08" db="EMBL/GenBank/DDBJ databases">
        <title>In-depth cultivation of the pig gut microbiome towards novel bacterial diversity and tailored functional studies.</title>
        <authorList>
            <person name="Wylensek D."/>
            <person name="Hitch T.C.A."/>
            <person name="Clavel T."/>
        </authorList>
    </citation>
    <scope>NUCLEOTIDE SEQUENCE [LARGE SCALE GENOMIC DNA]</scope>
    <source>
        <strain evidence="14 15">WCA-470BD-2E</strain>
    </source>
</reference>
<dbReference type="InterPro" id="IPR013805">
    <property type="entry name" value="GrpE_CC"/>
</dbReference>
<dbReference type="NCBIfam" id="NF010759">
    <property type="entry name" value="PRK14162.1"/>
    <property type="match status" value="1"/>
</dbReference>
<dbReference type="InterPro" id="IPR000740">
    <property type="entry name" value="GrpE"/>
</dbReference>
<keyword evidence="6 10" id="KW-0143">Chaperone</keyword>
<evidence type="ECO:0000256" key="4">
    <source>
        <dbReference type="ARBA" id="ARBA00022490"/>
    </source>
</evidence>
<evidence type="ECO:0000256" key="8">
    <source>
        <dbReference type="ARBA" id="ARBA00072274"/>
    </source>
</evidence>
<dbReference type="SUPFAM" id="SSF51064">
    <property type="entry name" value="Head domain of nucleotide exchange factor GrpE"/>
    <property type="match status" value="1"/>
</dbReference>
<dbReference type="GO" id="GO:0000774">
    <property type="term" value="F:adenyl-nucleotide exchange factor activity"/>
    <property type="evidence" value="ECO:0007669"/>
    <property type="project" value="InterPro"/>
</dbReference>
<dbReference type="PANTHER" id="PTHR21237:SF23">
    <property type="entry name" value="GRPE PROTEIN HOMOLOG, MITOCHONDRIAL"/>
    <property type="match status" value="1"/>
</dbReference>
<evidence type="ECO:0000256" key="9">
    <source>
        <dbReference type="ARBA" id="ARBA00076414"/>
    </source>
</evidence>
<dbReference type="NCBIfam" id="NF010738">
    <property type="entry name" value="PRK14140.1"/>
    <property type="match status" value="1"/>
</dbReference>
<organism evidence="14 15">
    <name type="scientific">Lactobacillus equicursoris</name>
    <dbReference type="NCBI Taxonomy" id="420645"/>
    <lineage>
        <taxon>Bacteria</taxon>
        <taxon>Bacillati</taxon>
        <taxon>Bacillota</taxon>
        <taxon>Bacilli</taxon>
        <taxon>Lactobacillales</taxon>
        <taxon>Lactobacillaceae</taxon>
        <taxon>Lactobacillus</taxon>
    </lineage>
</organism>
<evidence type="ECO:0000256" key="6">
    <source>
        <dbReference type="ARBA" id="ARBA00023186"/>
    </source>
</evidence>
<dbReference type="PRINTS" id="PR00773">
    <property type="entry name" value="GRPEPROTEIN"/>
</dbReference>
<dbReference type="GO" id="GO:0042803">
    <property type="term" value="F:protein homodimerization activity"/>
    <property type="evidence" value="ECO:0007669"/>
    <property type="project" value="InterPro"/>
</dbReference>
<dbReference type="FunFam" id="2.30.22.10:FF:000001">
    <property type="entry name" value="Protein GrpE"/>
    <property type="match status" value="1"/>
</dbReference>
<evidence type="ECO:0000256" key="5">
    <source>
        <dbReference type="ARBA" id="ARBA00023016"/>
    </source>
</evidence>
<comment type="function">
    <text evidence="7 10 11">Participates actively in the response to hyperosmotic and heat shock by preventing the aggregation of stress-denatured proteins, in association with DnaK and GrpE. It is the nucleotide exchange factor for DnaK and may function as a thermosensor. Unfolded proteins bind initially to DnaJ; upon interaction with the DnaJ-bound protein, DnaK hydrolyzes its bound ATP, resulting in the formation of a stable complex. GrpE releases ADP from DnaK; ATP binding to DnaK triggers the release of the substrate protein, thus completing the reaction cycle. Several rounds of ATP-dependent interactions between DnaJ, DnaK and GrpE are required for fully efficient folding.</text>
</comment>
<dbReference type="RefSeq" id="WP_326832056.1">
    <property type="nucleotide sequence ID" value="NZ_VUMW01000003.1"/>
</dbReference>
<evidence type="ECO:0000256" key="2">
    <source>
        <dbReference type="ARBA" id="ARBA00009054"/>
    </source>
</evidence>
<dbReference type="Pfam" id="PF01025">
    <property type="entry name" value="GrpE"/>
    <property type="match status" value="1"/>
</dbReference>
<dbReference type="Proteomes" id="UP000452141">
    <property type="component" value="Unassembled WGS sequence"/>
</dbReference>
<dbReference type="GO" id="GO:0051082">
    <property type="term" value="F:unfolded protein binding"/>
    <property type="evidence" value="ECO:0007669"/>
    <property type="project" value="TreeGrafter"/>
</dbReference>
<dbReference type="GO" id="GO:0051087">
    <property type="term" value="F:protein-folding chaperone binding"/>
    <property type="evidence" value="ECO:0007669"/>
    <property type="project" value="InterPro"/>
</dbReference>
<dbReference type="Gene3D" id="3.90.20.20">
    <property type="match status" value="1"/>
</dbReference>
<dbReference type="GO" id="GO:0006457">
    <property type="term" value="P:protein folding"/>
    <property type="evidence" value="ECO:0007669"/>
    <property type="project" value="InterPro"/>
</dbReference>
<evidence type="ECO:0000256" key="12">
    <source>
        <dbReference type="RuleBase" id="RU004478"/>
    </source>
</evidence>
<evidence type="ECO:0000256" key="10">
    <source>
        <dbReference type="HAMAP-Rule" id="MF_01151"/>
    </source>
</evidence>
<dbReference type="SUPFAM" id="SSF58014">
    <property type="entry name" value="Coiled-coil domain of nucleotide exchange factor GrpE"/>
    <property type="match status" value="1"/>
</dbReference>
<dbReference type="EMBL" id="VUMW01000003">
    <property type="protein sequence ID" value="MST79243.1"/>
    <property type="molecule type" value="Genomic_DNA"/>
</dbReference>
<dbReference type="GO" id="GO:0005737">
    <property type="term" value="C:cytoplasm"/>
    <property type="evidence" value="ECO:0007669"/>
    <property type="project" value="UniProtKB-SubCell"/>
</dbReference>
<evidence type="ECO:0000313" key="14">
    <source>
        <dbReference type="EMBL" id="MST79243.1"/>
    </source>
</evidence>
<evidence type="ECO:0000256" key="7">
    <source>
        <dbReference type="ARBA" id="ARBA00053401"/>
    </source>
</evidence>
<dbReference type="CDD" id="cd00446">
    <property type="entry name" value="GrpE"/>
    <property type="match status" value="1"/>
</dbReference>
<dbReference type="HAMAP" id="MF_01151">
    <property type="entry name" value="GrpE"/>
    <property type="match status" value="1"/>
</dbReference>
<proteinExistence type="inferred from homology"/>
<dbReference type="Gene3D" id="2.30.22.10">
    <property type="entry name" value="Head domain of nucleotide exchange factor GrpE"/>
    <property type="match status" value="1"/>
</dbReference>
<gene>
    <name evidence="10 14" type="primary">grpE</name>
    <name evidence="14" type="ORF">FYJ61_01840</name>
</gene>
<dbReference type="InterPro" id="IPR009012">
    <property type="entry name" value="GrpE_head"/>
</dbReference>
<dbReference type="PANTHER" id="PTHR21237">
    <property type="entry name" value="GRPE PROTEIN"/>
    <property type="match status" value="1"/>
</dbReference>
<keyword evidence="5 10" id="KW-0346">Stress response</keyword>
<dbReference type="AlphaFoldDB" id="A0A844FLS4"/>
<name>A0A844FLS4_9LACO</name>
<comment type="subcellular location">
    <subcellularLocation>
        <location evidence="1 10">Cytoplasm</location>
    </subcellularLocation>
</comment>